<keyword evidence="2" id="KW-1185">Reference proteome</keyword>
<accession>A0A098LEL9</accession>
<evidence type="ECO:0000313" key="1">
    <source>
        <dbReference type="EMBL" id="GAL84859.1"/>
    </source>
</evidence>
<dbReference type="AlphaFoldDB" id="A0A098LEL9"/>
<protein>
    <submittedName>
        <fullName evidence="1">Uncharacterized protein</fullName>
    </submittedName>
</protein>
<evidence type="ECO:0000313" key="2">
    <source>
        <dbReference type="Proteomes" id="UP000030185"/>
    </source>
</evidence>
<gene>
    <name evidence="1" type="ORF">MYP_2087</name>
</gene>
<sequence>MKGFCKVALSSIRPGCQLNSLTPSKKIEDNSFTGCKSAASPRLKGPMPMPIKLYIVDSFFMIVLKVWMLKVVYQN</sequence>
<comment type="caution">
    <text evidence="1">The sequence shown here is derived from an EMBL/GenBank/DDBJ whole genome shotgun (WGS) entry which is preliminary data.</text>
</comment>
<organism evidence="1 2">
    <name type="scientific">Sporocytophaga myxococcoides</name>
    <dbReference type="NCBI Taxonomy" id="153721"/>
    <lineage>
        <taxon>Bacteria</taxon>
        <taxon>Pseudomonadati</taxon>
        <taxon>Bacteroidota</taxon>
        <taxon>Cytophagia</taxon>
        <taxon>Cytophagales</taxon>
        <taxon>Cytophagaceae</taxon>
        <taxon>Sporocytophaga</taxon>
    </lineage>
</organism>
<dbReference type="EMBL" id="BBLT01000003">
    <property type="protein sequence ID" value="GAL84859.1"/>
    <property type="molecule type" value="Genomic_DNA"/>
</dbReference>
<name>A0A098LEL9_9BACT</name>
<dbReference type="Proteomes" id="UP000030185">
    <property type="component" value="Unassembled WGS sequence"/>
</dbReference>
<proteinExistence type="predicted"/>
<reference evidence="1 2" key="1">
    <citation type="submission" date="2014-09" db="EMBL/GenBank/DDBJ databases">
        <title>Sporocytophaga myxococcoides PG-01 genome sequencing.</title>
        <authorList>
            <person name="Liu L."/>
            <person name="Gao P.J."/>
            <person name="Chen G.J."/>
            <person name="Wang L.S."/>
        </authorList>
    </citation>
    <scope>NUCLEOTIDE SEQUENCE [LARGE SCALE GENOMIC DNA]</scope>
    <source>
        <strain evidence="1 2">PG-01</strain>
    </source>
</reference>